<dbReference type="EMBL" id="FNCV01000001">
    <property type="protein sequence ID" value="SDG39637.1"/>
    <property type="molecule type" value="Genomic_DNA"/>
</dbReference>
<dbReference type="Proteomes" id="UP000217076">
    <property type="component" value="Unassembled WGS sequence"/>
</dbReference>
<feature type="compositionally biased region" description="Low complexity" evidence="1">
    <location>
        <begin position="68"/>
        <end position="77"/>
    </location>
</feature>
<feature type="compositionally biased region" description="Polar residues" evidence="1">
    <location>
        <begin position="46"/>
        <end position="60"/>
    </location>
</feature>
<dbReference type="AlphaFoldDB" id="A0A1G7TWB3"/>
<feature type="compositionally biased region" description="Basic and acidic residues" evidence="1">
    <location>
        <begin position="80"/>
        <end position="89"/>
    </location>
</feature>
<evidence type="ECO:0000313" key="2">
    <source>
        <dbReference type="EMBL" id="SDG39637.1"/>
    </source>
</evidence>
<feature type="compositionally biased region" description="Polar residues" evidence="1">
    <location>
        <begin position="13"/>
        <end position="24"/>
    </location>
</feature>
<protein>
    <submittedName>
        <fullName evidence="2">Uncharacterized protein</fullName>
    </submittedName>
</protein>
<feature type="region of interest" description="Disordered" evidence="1">
    <location>
        <begin position="1"/>
        <end position="89"/>
    </location>
</feature>
<keyword evidence="3" id="KW-1185">Reference proteome</keyword>
<sequence length="89" mass="8822">MIDATTGAATAVAFSQTETQQSAGTAALKSSLETEQASAEVLAQGAEQTAASNDQAQQASVGGDSRDSAQPSPQPASEPGRGENLDLSA</sequence>
<evidence type="ECO:0000256" key="1">
    <source>
        <dbReference type="SAM" id="MobiDB-lite"/>
    </source>
</evidence>
<reference evidence="3" key="1">
    <citation type="submission" date="2016-10" db="EMBL/GenBank/DDBJ databases">
        <authorList>
            <person name="Varghese N."/>
            <person name="Submissions S."/>
        </authorList>
    </citation>
    <scope>NUCLEOTIDE SEQUENCE [LARGE SCALE GENOMIC DNA]</scope>
    <source>
        <strain evidence="3">930I</strain>
    </source>
</reference>
<evidence type="ECO:0000313" key="3">
    <source>
        <dbReference type="Proteomes" id="UP000217076"/>
    </source>
</evidence>
<gene>
    <name evidence="2" type="ORF">SAMN05421742_101127</name>
</gene>
<dbReference type="RefSeq" id="WP_092614001.1">
    <property type="nucleotide sequence ID" value="NZ_FNCV01000001.1"/>
</dbReference>
<dbReference type="STRING" id="83401.SAMN05421742_101127"/>
<name>A0A1G7TWB3_9PROT</name>
<organism evidence="2 3">
    <name type="scientific">Roseospirillum parvum</name>
    <dbReference type="NCBI Taxonomy" id="83401"/>
    <lineage>
        <taxon>Bacteria</taxon>
        <taxon>Pseudomonadati</taxon>
        <taxon>Pseudomonadota</taxon>
        <taxon>Alphaproteobacteria</taxon>
        <taxon>Rhodospirillales</taxon>
        <taxon>Rhodospirillaceae</taxon>
        <taxon>Roseospirillum</taxon>
    </lineage>
</organism>
<proteinExistence type="predicted"/>
<accession>A0A1G7TWB3</accession>